<keyword evidence="7 8" id="KW-0472">Membrane</keyword>
<keyword evidence="4" id="KW-1003">Cell membrane</keyword>
<comment type="similarity">
    <text evidence="2">Belongs to the binding-protein-dependent transport system permease family. CysTW subfamily.</text>
</comment>
<evidence type="ECO:0000256" key="8">
    <source>
        <dbReference type="RuleBase" id="RU363032"/>
    </source>
</evidence>
<feature type="transmembrane region" description="Helical" evidence="8">
    <location>
        <begin position="195"/>
        <end position="224"/>
    </location>
</feature>
<evidence type="ECO:0000256" key="3">
    <source>
        <dbReference type="ARBA" id="ARBA00022448"/>
    </source>
</evidence>
<evidence type="ECO:0000256" key="1">
    <source>
        <dbReference type="ARBA" id="ARBA00004651"/>
    </source>
</evidence>
<evidence type="ECO:0000256" key="6">
    <source>
        <dbReference type="ARBA" id="ARBA00022989"/>
    </source>
</evidence>
<dbReference type="PROSITE" id="PS50928">
    <property type="entry name" value="ABC_TM1"/>
    <property type="match status" value="1"/>
</dbReference>
<feature type="transmembrane region" description="Helical" evidence="8">
    <location>
        <begin position="102"/>
        <end position="122"/>
    </location>
</feature>
<feature type="transmembrane region" description="Helical" evidence="8">
    <location>
        <begin position="69"/>
        <end position="90"/>
    </location>
</feature>
<dbReference type="PANTHER" id="PTHR42929">
    <property type="entry name" value="INNER MEMBRANE ABC TRANSPORTER PERMEASE PROTEIN YDCU-RELATED-RELATED"/>
    <property type="match status" value="1"/>
</dbReference>
<dbReference type="SUPFAM" id="SSF161098">
    <property type="entry name" value="MetI-like"/>
    <property type="match status" value="1"/>
</dbReference>
<keyword evidence="11" id="KW-1185">Reference proteome</keyword>
<dbReference type="CDD" id="cd06261">
    <property type="entry name" value="TM_PBP2"/>
    <property type="match status" value="1"/>
</dbReference>
<keyword evidence="6 8" id="KW-1133">Transmembrane helix</keyword>
<sequence>MSSAGNNGRALPWALVTPALGWTLLFFVLPFIAMGLSSLTVHEGGSFTLSNYSQFFTNPSYWQAMVNSLQVTAIVTVVSVLLAYPFAWILAEQVPERWQRLALMLAVLPFWTSYVVRSYSWLLVLAQNGVINRALTGSALITEPLQLANTRFATVTGFVHFFVMLLTLTIFANLKQLSPSYRKAAADLGAGPVRTFLHVVLPLTLPGIMVGAFLTFVLCIGDYITPQILGGNNELLMPQLVMMQIGRRGDFPLASALAIILMAVVTVAYLACARWLKIERA</sequence>
<accession>A0ABV2DAE6</accession>
<dbReference type="EMBL" id="JBEWSZ010000001">
    <property type="protein sequence ID" value="MET2827001.1"/>
    <property type="molecule type" value="Genomic_DNA"/>
</dbReference>
<keyword evidence="5 8" id="KW-0812">Transmembrane</keyword>
<evidence type="ECO:0000313" key="10">
    <source>
        <dbReference type="EMBL" id="MET2827001.1"/>
    </source>
</evidence>
<evidence type="ECO:0000313" key="11">
    <source>
        <dbReference type="Proteomes" id="UP001548832"/>
    </source>
</evidence>
<reference evidence="10 11" key="1">
    <citation type="submission" date="2024-06" db="EMBL/GenBank/DDBJ databases">
        <authorList>
            <person name="Kim D.-U."/>
        </authorList>
    </citation>
    <scope>NUCLEOTIDE SEQUENCE [LARGE SCALE GENOMIC DNA]</scope>
    <source>
        <strain evidence="10 11">KACC15460</strain>
    </source>
</reference>
<organism evidence="10 11">
    <name type="scientific">Mesorhizobium shangrilense</name>
    <dbReference type="NCBI Taxonomy" id="460060"/>
    <lineage>
        <taxon>Bacteria</taxon>
        <taxon>Pseudomonadati</taxon>
        <taxon>Pseudomonadota</taxon>
        <taxon>Alphaproteobacteria</taxon>
        <taxon>Hyphomicrobiales</taxon>
        <taxon>Phyllobacteriaceae</taxon>
        <taxon>Mesorhizobium</taxon>
    </lineage>
</organism>
<feature type="transmembrane region" description="Helical" evidence="8">
    <location>
        <begin position="251"/>
        <end position="272"/>
    </location>
</feature>
<dbReference type="Gene3D" id="1.10.3720.10">
    <property type="entry name" value="MetI-like"/>
    <property type="match status" value="1"/>
</dbReference>
<evidence type="ECO:0000256" key="7">
    <source>
        <dbReference type="ARBA" id="ARBA00023136"/>
    </source>
</evidence>
<protein>
    <submittedName>
        <fullName evidence="10">ABC transporter permease</fullName>
    </submittedName>
</protein>
<feature type="transmembrane region" description="Helical" evidence="8">
    <location>
        <begin position="152"/>
        <end position="174"/>
    </location>
</feature>
<evidence type="ECO:0000259" key="9">
    <source>
        <dbReference type="PROSITE" id="PS50928"/>
    </source>
</evidence>
<dbReference type="InterPro" id="IPR035906">
    <property type="entry name" value="MetI-like_sf"/>
</dbReference>
<comment type="caution">
    <text evidence="10">The sequence shown here is derived from an EMBL/GenBank/DDBJ whole genome shotgun (WGS) entry which is preliminary data.</text>
</comment>
<dbReference type="PANTHER" id="PTHR42929:SF5">
    <property type="entry name" value="ABC TRANSPORTER PERMEASE PROTEIN"/>
    <property type="match status" value="1"/>
</dbReference>
<gene>
    <name evidence="10" type="ORF">ABVQ20_08440</name>
</gene>
<name>A0ABV2DAE6_9HYPH</name>
<keyword evidence="3 8" id="KW-0813">Transport</keyword>
<comment type="subcellular location">
    <subcellularLocation>
        <location evidence="1 8">Cell membrane</location>
        <topology evidence="1 8">Multi-pass membrane protein</topology>
    </subcellularLocation>
</comment>
<feature type="domain" description="ABC transmembrane type-1" evidence="9">
    <location>
        <begin position="65"/>
        <end position="272"/>
    </location>
</feature>
<proteinExistence type="inferred from homology"/>
<evidence type="ECO:0000256" key="4">
    <source>
        <dbReference type="ARBA" id="ARBA00022475"/>
    </source>
</evidence>
<dbReference type="RefSeq" id="WP_354459055.1">
    <property type="nucleotide sequence ID" value="NZ_JBEWSZ010000001.1"/>
</dbReference>
<dbReference type="Proteomes" id="UP001548832">
    <property type="component" value="Unassembled WGS sequence"/>
</dbReference>
<feature type="transmembrane region" description="Helical" evidence="8">
    <location>
        <begin position="12"/>
        <end position="33"/>
    </location>
</feature>
<dbReference type="InterPro" id="IPR000515">
    <property type="entry name" value="MetI-like"/>
</dbReference>
<dbReference type="Pfam" id="PF00528">
    <property type="entry name" value="BPD_transp_1"/>
    <property type="match status" value="1"/>
</dbReference>
<evidence type="ECO:0000256" key="5">
    <source>
        <dbReference type="ARBA" id="ARBA00022692"/>
    </source>
</evidence>
<evidence type="ECO:0000256" key="2">
    <source>
        <dbReference type="ARBA" id="ARBA00007069"/>
    </source>
</evidence>